<dbReference type="SFLD" id="SFLDS00029">
    <property type="entry name" value="Radical_SAM"/>
    <property type="match status" value="1"/>
</dbReference>
<dbReference type="InterPro" id="IPR050377">
    <property type="entry name" value="Radical_SAM_PqqE_MftC-like"/>
</dbReference>
<dbReference type="SFLD" id="SFLDG01067">
    <property type="entry name" value="SPASM/twitch_domain_containing"/>
    <property type="match status" value="1"/>
</dbReference>
<comment type="caution">
    <text evidence="7">The sequence shown here is derived from an EMBL/GenBank/DDBJ whole genome shotgun (WGS) entry which is preliminary data.</text>
</comment>
<keyword evidence="2" id="KW-0479">Metal-binding</keyword>
<dbReference type="InterPro" id="IPR007197">
    <property type="entry name" value="rSAM"/>
</dbReference>
<evidence type="ECO:0000256" key="4">
    <source>
        <dbReference type="ARBA" id="ARBA00023014"/>
    </source>
</evidence>
<protein>
    <submittedName>
        <fullName evidence="7">Radical SAM domain protein</fullName>
    </submittedName>
</protein>
<dbReference type="PANTHER" id="PTHR11228:SF34">
    <property type="entry name" value="TUNGSTEN-CONTAINING ALDEHYDE FERREDOXIN OXIDOREDUCTASE COFACTOR MODIFYING PROTEIN"/>
    <property type="match status" value="1"/>
</dbReference>
<feature type="domain" description="Radical SAM core" evidence="5">
    <location>
        <begin position="47"/>
        <end position="209"/>
    </location>
</feature>
<dbReference type="GO" id="GO:0003824">
    <property type="term" value="F:catalytic activity"/>
    <property type="evidence" value="ECO:0007669"/>
    <property type="project" value="InterPro"/>
</dbReference>
<proteinExistence type="predicted"/>
<dbReference type="PANTHER" id="PTHR11228">
    <property type="entry name" value="RADICAL SAM DOMAIN PROTEIN"/>
    <property type="match status" value="1"/>
</dbReference>
<accession>A0A0G0GXY0</accession>
<dbReference type="Proteomes" id="UP000033876">
    <property type="component" value="Unassembled WGS sequence"/>
</dbReference>
<evidence type="ECO:0000313" key="7">
    <source>
        <dbReference type="EMBL" id="KKQ35838.1"/>
    </source>
</evidence>
<dbReference type="GO" id="GO:0046872">
    <property type="term" value="F:metal ion binding"/>
    <property type="evidence" value="ECO:0007669"/>
    <property type="project" value="UniProtKB-KW"/>
</dbReference>
<dbReference type="Pfam" id="PF04055">
    <property type="entry name" value="Radical_SAM"/>
    <property type="match status" value="1"/>
</dbReference>
<dbReference type="GO" id="GO:0051536">
    <property type="term" value="F:iron-sulfur cluster binding"/>
    <property type="evidence" value="ECO:0007669"/>
    <property type="project" value="UniProtKB-KW"/>
</dbReference>
<evidence type="ECO:0000256" key="2">
    <source>
        <dbReference type="ARBA" id="ARBA00022723"/>
    </source>
</evidence>
<dbReference type="CDD" id="cd01335">
    <property type="entry name" value="Radical_SAM"/>
    <property type="match status" value="1"/>
</dbReference>
<gene>
    <name evidence="7" type="ORF">US50_C0004G0027</name>
</gene>
<name>A0A0G0GXY0_9BACT</name>
<dbReference type="CDD" id="cd21109">
    <property type="entry name" value="SPASM"/>
    <property type="match status" value="1"/>
</dbReference>
<evidence type="ECO:0000256" key="1">
    <source>
        <dbReference type="ARBA" id="ARBA00022691"/>
    </source>
</evidence>
<evidence type="ECO:0000256" key="3">
    <source>
        <dbReference type="ARBA" id="ARBA00023004"/>
    </source>
</evidence>
<keyword evidence="4" id="KW-0411">Iron-sulfur</keyword>
<dbReference type="Gene3D" id="3.20.20.70">
    <property type="entry name" value="Aldolase class I"/>
    <property type="match status" value="1"/>
</dbReference>
<keyword evidence="3" id="KW-0408">Iron</keyword>
<dbReference type="AlphaFoldDB" id="A0A0G0GXY0"/>
<sequence>MKNLNEIPVMFFDKFPSDFSNEVNGWNFTTEELSSNFGKVLTLDIDFGTKCSLNCGHCFRKNNKVDIAGERKMNYDDIVNTIKQAIKLGLRSVKFLGKGEPFENPRFIEFLRFLKSVDVIPVIFTKGHVIGDDNLARKYNSQYGINNGIELIEELIKLNASVLLGFNSFNPIIQDKMVGNVGGYTEKRNLALIRLIEAGFTKKNPTHLAVINTPINHGNCDEAFQIYKWARERGIYPVTAPSMISGRATNKWETDTPNREKMVDLYTKIYKFNLERGIQTIEQIKEEGISSYAGSHPCNQIACGMYVTLSGQVLRCPGDDVTVFGNVFEKSLEEIWVNSENFKRAGTFNCGCPPKIGKSIPSGFFKEVMNRVISEYKQ</sequence>
<feature type="domain" description="4Fe4S-binding SPASM" evidence="6">
    <location>
        <begin position="298"/>
        <end position="345"/>
    </location>
</feature>
<keyword evidence="1" id="KW-0949">S-adenosyl-L-methionine</keyword>
<dbReference type="SUPFAM" id="SSF102114">
    <property type="entry name" value="Radical SAM enzymes"/>
    <property type="match status" value="1"/>
</dbReference>
<evidence type="ECO:0000313" key="8">
    <source>
        <dbReference type="Proteomes" id="UP000033876"/>
    </source>
</evidence>
<dbReference type="Pfam" id="PF13186">
    <property type="entry name" value="SPASM"/>
    <property type="match status" value="1"/>
</dbReference>
<dbReference type="InterPro" id="IPR013785">
    <property type="entry name" value="Aldolase_TIM"/>
</dbReference>
<reference evidence="7 8" key="1">
    <citation type="journal article" date="2015" name="Nature">
        <title>rRNA introns, odd ribosomes, and small enigmatic genomes across a large radiation of phyla.</title>
        <authorList>
            <person name="Brown C.T."/>
            <person name="Hug L.A."/>
            <person name="Thomas B.C."/>
            <person name="Sharon I."/>
            <person name="Castelle C.J."/>
            <person name="Singh A."/>
            <person name="Wilkins M.J."/>
            <person name="Williams K.H."/>
            <person name="Banfield J.F."/>
        </authorList>
    </citation>
    <scope>NUCLEOTIDE SEQUENCE [LARGE SCALE GENOMIC DNA]</scope>
</reference>
<dbReference type="InterPro" id="IPR023885">
    <property type="entry name" value="4Fe4S-binding_SPASM_dom"/>
</dbReference>
<evidence type="ECO:0000259" key="6">
    <source>
        <dbReference type="Pfam" id="PF13186"/>
    </source>
</evidence>
<dbReference type="EMBL" id="LBTF01000004">
    <property type="protein sequence ID" value="KKQ35838.1"/>
    <property type="molecule type" value="Genomic_DNA"/>
</dbReference>
<evidence type="ECO:0000259" key="5">
    <source>
        <dbReference type="Pfam" id="PF04055"/>
    </source>
</evidence>
<dbReference type="InterPro" id="IPR058240">
    <property type="entry name" value="rSAM_sf"/>
</dbReference>
<organism evidence="7 8">
    <name type="scientific">Candidatus Nomurabacteria bacterium GW2011_GWB1_37_5</name>
    <dbReference type="NCBI Taxonomy" id="1618742"/>
    <lineage>
        <taxon>Bacteria</taxon>
        <taxon>Candidatus Nomuraibacteriota</taxon>
    </lineage>
</organism>